<dbReference type="SMART" id="SM00184">
    <property type="entry name" value="RING"/>
    <property type="match status" value="1"/>
</dbReference>
<evidence type="ECO:0000256" key="13">
    <source>
        <dbReference type="SAM" id="Phobius"/>
    </source>
</evidence>
<keyword evidence="8" id="KW-0833">Ubl conjugation pathway</keyword>
<gene>
    <name evidence="15" type="ORF">NDN08_005122</name>
</gene>
<dbReference type="Pfam" id="PF00097">
    <property type="entry name" value="zf-C3HC4"/>
    <property type="match status" value="1"/>
</dbReference>
<dbReference type="GO" id="GO:0061630">
    <property type="term" value="F:ubiquitin protein ligase activity"/>
    <property type="evidence" value="ECO:0007669"/>
    <property type="project" value="UniProtKB-EC"/>
</dbReference>
<dbReference type="GO" id="GO:0005783">
    <property type="term" value="C:endoplasmic reticulum"/>
    <property type="evidence" value="ECO:0007669"/>
    <property type="project" value="InterPro"/>
</dbReference>
<name>A0AAV8V3B0_9RHOD</name>
<evidence type="ECO:0000259" key="14">
    <source>
        <dbReference type="PROSITE" id="PS50089"/>
    </source>
</evidence>
<feature type="compositionally biased region" description="Basic and acidic residues" evidence="12">
    <location>
        <begin position="101"/>
        <end position="117"/>
    </location>
</feature>
<keyword evidence="7 11" id="KW-0863">Zinc-finger</keyword>
<dbReference type="EC" id="2.3.2.27" evidence="4"/>
<dbReference type="PROSITE" id="PS50089">
    <property type="entry name" value="ZF_RING_2"/>
    <property type="match status" value="1"/>
</dbReference>
<dbReference type="InterPro" id="IPR001841">
    <property type="entry name" value="Znf_RING"/>
</dbReference>
<dbReference type="EMBL" id="JAMWBK010000001">
    <property type="protein sequence ID" value="KAJ8908413.1"/>
    <property type="molecule type" value="Genomic_DNA"/>
</dbReference>
<evidence type="ECO:0000256" key="2">
    <source>
        <dbReference type="ARBA" id="ARBA00004308"/>
    </source>
</evidence>
<dbReference type="AlphaFoldDB" id="A0AAV8V3B0"/>
<evidence type="ECO:0000256" key="5">
    <source>
        <dbReference type="ARBA" id="ARBA00022679"/>
    </source>
</evidence>
<dbReference type="SUPFAM" id="SSF57850">
    <property type="entry name" value="RING/U-box"/>
    <property type="match status" value="1"/>
</dbReference>
<comment type="pathway">
    <text evidence="3">Protein modification; protein ubiquitination.</text>
</comment>
<keyword evidence="13" id="KW-1133">Transmembrane helix</keyword>
<dbReference type="PROSITE" id="PS00518">
    <property type="entry name" value="ZF_RING_1"/>
    <property type="match status" value="1"/>
</dbReference>
<keyword evidence="5" id="KW-0808">Transferase</keyword>
<evidence type="ECO:0000256" key="8">
    <source>
        <dbReference type="ARBA" id="ARBA00022786"/>
    </source>
</evidence>
<evidence type="ECO:0000313" key="15">
    <source>
        <dbReference type="EMBL" id="KAJ8908413.1"/>
    </source>
</evidence>
<keyword evidence="6" id="KW-0479">Metal-binding</keyword>
<evidence type="ECO:0000256" key="4">
    <source>
        <dbReference type="ARBA" id="ARBA00012483"/>
    </source>
</evidence>
<keyword evidence="13" id="KW-0812">Transmembrane</keyword>
<evidence type="ECO:0000313" key="16">
    <source>
        <dbReference type="Proteomes" id="UP001157974"/>
    </source>
</evidence>
<dbReference type="InterPro" id="IPR018957">
    <property type="entry name" value="Znf_C3HC4_RING-type"/>
</dbReference>
<evidence type="ECO:0000256" key="11">
    <source>
        <dbReference type="PROSITE-ProRule" id="PRU00175"/>
    </source>
</evidence>
<evidence type="ECO:0000256" key="9">
    <source>
        <dbReference type="ARBA" id="ARBA00022833"/>
    </source>
</evidence>
<feature type="region of interest" description="Disordered" evidence="12">
    <location>
        <begin position="1"/>
        <end position="31"/>
    </location>
</feature>
<dbReference type="InterPro" id="IPR045103">
    <property type="entry name" value="RNF5/RNF185-like"/>
</dbReference>
<dbReference type="InterPro" id="IPR017907">
    <property type="entry name" value="Znf_RING_CS"/>
</dbReference>
<dbReference type="Proteomes" id="UP001157974">
    <property type="component" value="Unassembled WGS sequence"/>
</dbReference>
<comment type="subcellular location">
    <subcellularLocation>
        <location evidence="2">Endomembrane system</location>
    </subcellularLocation>
</comment>
<keyword evidence="9" id="KW-0862">Zinc</keyword>
<evidence type="ECO:0000256" key="3">
    <source>
        <dbReference type="ARBA" id="ARBA00004906"/>
    </source>
</evidence>
<feature type="transmembrane region" description="Helical" evidence="13">
    <location>
        <begin position="202"/>
        <end position="220"/>
    </location>
</feature>
<evidence type="ECO:0000256" key="6">
    <source>
        <dbReference type="ARBA" id="ARBA00022723"/>
    </source>
</evidence>
<evidence type="ECO:0000256" key="10">
    <source>
        <dbReference type="ARBA" id="ARBA00023136"/>
    </source>
</evidence>
<comment type="caution">
    <text evidence="15">The sequence shown here is derived from an EMBL/GenBank/DDBJ whole genome shotgun (WGS) entry which is preliminary data.</text>
</comment>
<comment type="catalytic activity">
    <reaction evidence="1">
        <text>S-ubiquitinyl-[E2 ubiquitin-conjugating enzyme]-L-cysteine + [acceptor protein]-L-lysine = [E2 ubiquitin-conjugating enzyme]-L-cysteine + N(6)-ubiquitinyl-[acceptor protein]-L-lysine.</text>
        <dbReference type="EC" id="2.3.2.27"/>
    </reaction>
</comment>
<dbReference type="GO" id="GO:0006511">
    <property type="term" value="P:ubiquitin-dependent protein catabolic process"/>
    <property type="evidence" value="ECO:0007669"/>
    <property type="project" value="InterPro"/>
</dbReference>
<evidence type="ECO:0000256" key="1">
    <source>
        <dbReference type="ARBA" id="ARBA00000900"/>
    </source>
</evidence>
<sequence length="221" mass="23953">MDGATPTARNSSTSTSENGGNASSSSNAATAAGSGSSPLSFECNICFETPHDPVVTECGHLYCWRCLFKWMQTKSAYPLCPVCKSKIEKSKVIPVYGRGMQDSKDPREATASEERLPPRPRGHRTEVPVTNGQMNFGGGAYGIPQNRFGNPAFGTFSFTLVPSLFGLHFQYPQASFGNSPDANPAAQQQQRVTSADQEQHDLISKLLLAFALFIIFCLLFT</sequence>
<keyword evidence="16" id="KW-1185">Reference proteome</keyword>
<feature type="domain" description="RING-type" evidence="14">
    <location>
        <begin position="43"/>
        <end position="84"/>
    </location>
</feature>
<reference evidence="15 16" key="1">
    <citation type="journal article" date="2023" name="Nat. Commun.">
        <title>Origin of minicircular mitochondrial genomes in red algae.</title>
        <authorList>
            <person name="Lee Y."/>
            <person name="Cho C.H."/>
            <person name="Lee Y.M."/>
            <person name="Park S.I."/>
            <person name="Yang J.H."/>
            <person name="West J.A."/>
            <person name="Bhattacharya D."/>
            <person name="Yoon H.S."/>
        </authorList>
    </citation>
    <scope>NUCLEOTIDE SEQUENCE [LARGE SCALE GENOMIC DNA]</scope>
    <source>
        <strain evidence="15 16">CCMP1338</strain>
        <tissue evidence="15">Whole cell</tissue>
    </source>
</reference>
<evidence type="ECO:0000256" key="12">
    <source>
        <dbReference type="SAM" id="MobiDB-lite"/>
    </source>
</evidence>
<protein>
    <recommendedName>
        <fullName evidence="4">RING-type E3 ubiquitin transferase</fullName>
        <ecNumber evidence="4">2.3.2.27</ecNumber>
    </recommendedName>
</protein>
<proteinExistence type="predicted"/>
<dbReference type="InterPro" id="IPR013083">
    <property type="entry name" value="Znf_RING/FYVE/PHD"/>
</dbReference>
<dbReference type="GO" id="GO:0008270">
    <property type="term" value="F:zinc ion binding"/>
    <property type="evidence" value="ECO:0007669"/>
    <property type="project" value="UniProtKB-KW"/>
</dbReference>
<feature type="compositionally biased region" description="Low complexity" evidence="12">
    <location>
        <begin position="10"/>
        <end position="31"/>
    </location>
</feature>
<feature type="region of interest" description="Disordered" evidence="12">
    <location>
        <begin position="97"/>
        <end position="130"/>
    </location>
</feature>
<keyword evidence="10 13" id="KW-0472">Membrane</keyword>
<evidence type="ECO:0000256" key="7">
    <source>
        <dbReference type="ARBA" id="ARBA00022771"/>
    </source>
</evidence>
<organism evidence="15 16">
    <name type="scientific">Rhodosorus marinus</name>
    <dbReference type="NCBI Taxonomy" id="101924"/>
    <lineage>
        <taxon>Eukaryota</taxon>
        <taxon>Rhodophyta</taxon>
        <taxon>Stylonematophyceae</taxon>
        <taxon>Stylonematales</taxon>
        <taxon>Stylonemataceae</taxon>
        <taxon>Rhodosorus</taxon>
    </lineage>
</organism>
<accession>A0AAV8V3B0</accession>
<dbReference type="CDD" id="cd16534">
    <property type="entry name" value="RING-HC_RNF5-like"/>
    <property type="match status" value="1"/>
</dbReference>
<dbReference type="Gene3D" id="3.30.40.10">
    <property type="entry name" value="Zinc/RING finger domain, C3HC4 (zinc finger)"/>
    <property type="match status" value="1"/>
</dbReference>
<dbReference type="PANTHER" id="PTHR12313">
    <property type="entry name" value="E3 UBIQUITIN-PROTEIN LIGASE RNF5-RELATED"/>
    <property type="match status" value="1"/>
</dbReference>